<name>A0AB38VNV2_STRAG</name>
<organism evidence="1 2">
    <name type="scientific">Streptococcus agalactiae</name>
    <dbReference type="NCBI Taxonomy" id="1311"/>
    <lineage>
        <taxon>Bacteria</taxon>
        <taxon>Bacillati</taxon>
        <taxon>Bacillota</taxon>
        <taxon>Bacilli</taxon>
        <taxon>Lactobacillales</taxon>
        <taxon>Streptococcaceae</taxon>
        <taxon>Streptococcus</taxon>
    </lineage>
</organism>
<dbReference type="Proteomes" id="UP000268870">
    <property type="component" value="Chromosome"/>
</dbReference>
<evidence type="ECO:0000313" key="2">
    <source>
        <dbReference type="Proteomes" id="UP000268870"/>
    </source>
</evidence>
<dbReference type="EMBL" id="LR134265">
    <property type="protein sequence ID" value="VED65859.1"/>
    <property type="molecule type" value="Genomic_DNA"/>
</dbReference>
<reference evidence="1 2" key="1">
    <citation type="submission" date="2018-12" db="EMBL/GenBank/DDBJ databases">
        <authorList>
            <consortium name="Pathogen Informatics"/>
        </authorList>
    </citation>
    <scope>NUCLEOTIDE SEQUENCE [LARGE SCALE GENOMIC DNA]</scope>
    <source>
        <strain evidence="1 2">NCTC8184</strain>
    </source>
</reference>
<evidence type="ECO:0000313" key="1">
    <source>
        <dbReference type="EMBL" id="VED65859.1"/>
    </source>
</evidence>
<dbReference type="AlphaFoldDB" id="A0AB38VNV2"/>
<accession>A0AB38VNV2</accession>
<gene>
    <name evidence="1" type="ORF">NCTC8184_01922</name>
</gene>
<proteinExistence type="predicted"/>
<dbReference type="RefSeq" id="WP_000398752.1">
    <property type="nucleotide sequence ID" value="NZ_CDCI01000012.1"/>
</dbReference>
<protein>
    <submittedName>
        <fullName evidence="1">Phage protein</fullName>
    </submittedName>
</protein>
<sequence length="76" mass="8990">MEGLQYKQIAERENLSELALNLRYTLNAKNVNANKLKLDKQRNKIKRTYQNKQDLTNISNDFAERVAKLNLHFQNL</sequence>